<accession>A0A484U2T3</accession>
<proteinExistence type="predicted"/>
<dbReference type="AlphaFoldDB" id="A0A484U2T3"/>
<evidence type="ECO:0000256" key="1">
    <source>
        <dbReference type="SAM" id="MobiDB-lite"/>
    </source>
</evidence>
<reference evidence="2" key="1">
    <citation type="submission" date="2019-03" db="EMBL/GenBank/DDBJ databases">
        <authorList>
            <person name="Danneels B."/>
        </authorList>
    </citation>
    <scope>NUCLEOTIDE SEQUENCE</scope>
</reference>
<organism evidence="2">
    <name type="scientific">plant metagenome</name>
    <dbReference type="NCBI Taxonomy" id="1297885"/>
    <lineage>
        <taxon>unclassified sequences</taxon>
        <taxon>metagenomes</taxon>
        <taxon>organismal metagenomes</taxon>
    </lineage>
</organism>
<feature type="region of interest" description="Disordered" evidence="1">
    <location>
        <begin position="1"/>
        <end position="22"/>
    </location>
</feature>
<name>A0A484U2T3_9ZZZZ</name>
<evidence type="ECO:0000313" key="2">
    <source>
        <dbReference type="EMBL" id="VFR81352.1"/>
    </source>
</evidence>
<gene>
    <name evidence="2" type="ORF">RAN3_2563</name>
</gene>
<sequence length="61" mass="7223">MDSLTVERLNAGGHNPNPPIPDLQDPVLMTLHTSRAMLFRGWEEIDGQRYYQVWWIQWVGW</sequence>
<protein>
    <submittedName>
        <fullName evidence="2">Uncharacterized protein</fullName>
    </submittedName>
</protein>
<dbReference type="EMBL" id="CAADIO010000004">
    <property type="protein sequence ID" value="VFR81352.1"/>
    <property type="molecule type" value="Genomic_DNA"/>
</dbReference>